<dbReference type="Gene3D" id="1.20.1610.10">
    <property type="entry name" value="alpha-1,2-mannosidases domains"/>
    <property type="match status" value="1"/>
</dbReference>
<reference evidence="6 7" key="1">
    <citation type="submission" date="2024-04" db="EMBL/GenBank/DDBJ databases">
        <title>WGS of bacteria from Torrens River.</title>
        <authorList>
            <person name="Wyrsch E.R."/>
            <person name="Drigo B."/>
        </authorList>
    </citation>
    <scope>NUCLEOTIDE SEQUENCE [LARGE SCALE GENOMIC DNA]</scope>
    <source>
        <strain evidence="6 7">TWI391</strain>
    </source>
</reference>
<dbReference type="PANTHER" id="PTHR12143:SF39">
    <property type="entry name" value="SECRETED PROTEIN"/>
    <property type="match status" value="1"/>
</dbReference>
<dbReference type="Pfam" id="PF07971">
    <property type="entry name" value="Glyco_hydro_92"/>
    <property type="match status" value="1"/>
</dbReference>
<evidence type="ECO:0000313" key="6">
    <source>
        <dbReference type="EMBL" id="MEN5376227.1"/>
    </source>
</evidence>
<keyword evidence="7" id="KW-1185">Reference proteome</keyword>
<dbReference type="Gene3D" id="3.30.2080.10">
    <property type="entry name" value="GH92 mannosidase domain"/>
    <property type="match status" value="1"/>
</dbReference>
<dbReference type="EMBL" id="JBDJNQ010000001">
    <property type="protein sequence ID" value="MEN5376227.1"/>
    <property type="molecule type" value="Genomic_DNA"/>
</dbReference>
<feature type="domain" description="Glycosyl hydrolase family 92 N-terminal" evidence="5">
    <location>
        <begin position="76"/>
        <end position="331"/>
    </location>
</feature>
<dbReference type="RefSeq" id="WP_346580544.1">
    <property type="nucleotide sequence ID" value="NZ_JBDJLH010000005.1"/>
</dbReference>
<proteinExistence type="predicted"/>
<dbReference type="PANTHER" id="PTHR12143">
    <property type="entry name" value="PEPTIDE N-GLYCANASE PNGASE -RELATED"/>
    <property type="match status" value="1"/>
</dbReference>
<evidence type="ECO:0000259" key="5">
    <source>
        <dbReference type="Pfam" id="PF17678"/>
    </source>
</evidence>
<dbReference type="Gene3D" id="2.70.98.10">
    <property type="match status" value="1"/>
</dbReference>
<protein>
    <submittedName>
        <fullName evidence="6">GH92 family glycosyl hydrolase</fullName>
        <ecNumber evidence="6">3.2.1.-</ecNumber>
    </submittedName>
</protein>
<comment type="cofactor">
    <cofactor evidence="1">
        <name>Ca(2+)</name>
        <dbReference type="ChEBI" id="CHEBI:29108"/>
    </cofactor>
</comment>
<dbReference type="NCBIfam" id="TIGR01180">
    <property type="entry name" value="aman2_put"/>
    <property type="match status" value="1"/>
</dbReference>
<evidence type="ECO:0000259" key="4">
    <source>
        <dbReference type="Pfam" id="PF07971"/>
    </source>
</evidence>
<dbReference type="GO" id="GO:0016798">
    <property type="term" value="F:hydrolase activity, acting on glycosyl bonds"/>
    <property type="evidence" value="ECO:0007669"/>
    <property type="project" value="UniProtKB-KW"/>
</dbReference>
<dbReference type="InterPro" id="IPR008928">
    <property type="entry name" value="6-hairpin_glycosidase_sf"/>
</dbReference>
<keyword evidence="3" id="KW-0106">Calcium</keyword>
<evidence type="ECO:0000256" key="1">
    <source>
        <dbReference type="ARBA" id="ARBA00001913"/>
    </source>
</evidence>
<dbReference type="InterPro" id="IPR041371">
    <property type="entry name" value="GH92_N"/>
</dbReference>
<dbReference type="EC" id="3.2.1.-" evidence="6"/>
<name>A0ABV0BNZ5_9SPHI</name>
<dbReference type="InterPro" id="IPR012939">
    <property type="entry name" value="Glyco_hydro_92"/>
</dbReference>
<dbReference type="InterPro" id="IPR014718">
    <property type="entry name" value="GH-type_carb-bd"/>
</dbReference>
<sequence>MKIKTLVTLKDFRIVKSWLKSTYKTIKFGRICTESLPKRQTVLNLNKTINWRSLGHSFIFLFLSHATLAQKKTVEYVNPFIGTTNYGTTNPGAQVPQGLMNVSPFNVMGSSLNKFNKDAQWWSTPYEYNNKFFTGFSHVNLSGVGCPDMGSLLLMPTTGRLDVDYRNYGSTYKNESAAPGYYTNYLEKYGVKTEATATLRTGISRFTFPKGKSHILLNLGEGLTNETGATMRFVNDREIEGSKLLGSFCYVNNQAVYPIYFVLRLSKKPSEKGYWKFQKQGEVWENDWNKDAGKYKVFTAYHNEMSGDDIGAFLSFETSENEQVEVQVGVSFVSVENARQNLDQEQPKGGFDQIRLAASKRWNEDLSKIEVEGGTEDQKTVFYTALYHALIHPNILQDVNGQYPAMETRQTLKTSGNRYTVFSLWDTYRNVQPLMSLLFPDRQTEMIRSMIDIYKESGWMPKWELYGRESYTMDGDPAIPVIVDAWMKGIRDYDHEAAYEAFYKSATTIDSTNKIRPDNADYVKYGYVPLRAKFDNSVSHSIEYFLADWNLSQFAASLGKKEDAKMFAERAKGYKHYYSKEYGTFRPILPDGKFLTPFDPLQGANFEPNPGFHEGNAWNYTFAIPHDIAGLVKLMGGKRNFVEKLQATFDKGYFDVTNEPDMLYPHIFSEIEGEEWRTQKLVTEILETHFKNAPGGIPGNDDTGTMSTWASMNMMGIYPLCPGRPEYTVVTPVFDKVTIHLDAKYHHGKDKLIIRRDRKGDAGYINGISIDGKKVKGFKISHHDLVNSNEIVITTGNR</sequence>
<evidence type="ECO:0000256" key="2">
    <source>
        <dbReference type="ARBA" id="ARBA00011245"/>
    </source>
</evidence>
<evidence type="ECO:0000256" key="3">
    <source>
        <dbReference type="ARBA" id="ARBA00022837"/>
    </source>
</evidence>
<keyword evidence="6" id="KW-0326">Glycosidase</keyword>
<gene>
    <name evidence="6" type="ORF">ABE541_03035</name>
</gene>
<dbReference type="Pfam" id="PF17678">
    <property type="entry name" value="Glyco_hydro_92N"/>
    <property type="match status" value="1"/>
</dbReference>
<feature type="domain" description="Glycosyl hydrolase family 92" evidence="4">
    <location>
        <begin position="337"/>
        <end position="796"/>
    </location>
</feature>
<dbReference type="Gene3D" id="1.20.1050.60">
    <property type="entry name" value="alpha-1,2-mannosidase"/>
    <property type="match status" value="1"/>
</dbReference>
<comment type="caution">
    <text evidence="6">The sequence shown here is derived from an EMBL/GenBank/DDBJ whole genome shotgun (WGS) entry which is preliminary data.</text>
</comment>
<dbReference type="SUPFAM" id="SSF48208">
    <property type="entry name" value="Six-hairpin glycosidases"/>
    <property type="match status" value="1"/>
</dbReference>
<organism evidence="6 7">
    <name type="scientific">Sphingobacterium kitahiroshimense</name>
    <dbReference type="NCBI Taxonomy" id="470446"/>
    <lineage>
        <taxon>Bacteria</taxon>
        <taxon>Pseudomonadati</taxon>
        <taxon>Bacteroidota</taxon>
        <taxon>Sphingobacteriia</taxon>
        <taxon>Sphingobacteriales</taxon>
        <taxon>Sphingobacteriaceae</taxon>
        <taxon>Sphingobacterium</taxon>
    </lineage>
</organism>
<keyword evidence="6" id="KW-0378">Hydrolase</keyword>
<evidence type="ECO:0000313" key="7">
    <source>
        <dbReference type="Proteomes" id="UP001409291"/>
    </source>
</evidence>
<dbReference type="InterPro" id="IPR050883">
    <property type="entry name" value="PNGase"/>
</dbReference>
<accession>A0ABV0BNZ5</accession>
<dbReference type="InterPro" id="IPR005887">
    <property type="entry name" value="GH92_a_mannosidase_put"/>
</dbReference>
<dbReference type="Proteomes" id="UP001409291">
    <property type="component" value="Unassembled WGS sequence"/>
</dbReference>
<comment type="subunit">
    <text evidence="2">Monomer.</text>
</comment>